<feature type="region of interest" description="Disordered" evidence="1">
    <location>
        <begin position="1"/>
        <end position="56"/>
    </location>
</feature>
<keyword evidence="3" id="KW-1185">Reference proteome</keyword>
<evidence type="ECO:0000313" key="2">
    <source>
        <dbReference type="EMBL" id="CAI07759.1"/>
    </source>
</evidence>
<accession>Q5P4K4</accession>
<organism evidence="2 3">
    <name type="scientific">Aromatoleum aromaticum (strain DSM 19018 / LMG 30748 / EbN1)</name>
    <name type="common">Azoarcus sp. (strain EbN1)</name>
    <dbReference type="NCBI Taxonomy" id="76114"/>
    <lineage>
        <taxon>Bacteria</taxon>
        <taxon>Pseudomonadati</taxon>
        <taxon>Pseudomonadota</taxon>
        <taxon>Betaproteobacteria</taxon>
        <taxon>Rhodocyclales</taxon>
        <taxon>Rhodocyclaceae</taxon>
        <taxon>Aromatoleum</taxon>
    </lineage>
</organism>
<dbReference type="HOGENOM" id="CLU_3004002_0_0_4"/>
<sequence length="56" mass="5602">MWSSRKGSQGIFRTAAKTARRPSTGARRGCRSCGKGRTGAENAGYAGTAAPAGTGG</sequence>
<dbReference type="STRING" id="76114.ebA2904"/>
<evidence type="ECO:0000256" key="1">
    <source>
        <dbReference type="SAM" id="MobiDB-lite"/>
    </source>
</evidence>
<dbReference type="AlphaFoldDB" id="Q5P4K4"/>
<reference evidence="2 3" key="1">
    <citation type="journal article" date="2005" name="Arch. Microbiol.">
        <title>The genome sequence of an anaerobic aromatic-degrading denitrifying bacterium, strain EbN1.</title>
        <authorList>
            <person name="Rabus R."/>
            <person name="Kube M."/>
            <person name="Heider J."/>
            <person name="Beck A."/>
            <person name="Heitmann K."/>
            <person name="Widdel F."/>
            <person name="Reinhardt R."/>
        </authorList>
    </citation>
    <scope>NUCLEOTIDE SEQUENCE [LARGE SCALE GENOMIC DNA]</scope>
    <source>
        <strain evidence="2 3">EbN1</strain>
    </source>
</reference>
<dbReference type="Proteomes" id="UP000006552">
    <property type="component" value="Chromosome"/>
</dbReference>
<evidence type="ECO:0000313" key="3">
    <source>
        <dbReference type="Proteomes" id="UP000006552"/>
    </source>
</evidence>
<gene>
    <name evidence="2" type="ORF">ebA2904</name>
</gene>
<proteinExistence type="predicted"/>
<dbReference type="EMBL" id="CR555306">
    <property type="protein sequence ID" value="CAI07759.1"/>
    <property type="molecule type" value="Genomic_DNA"/>
</dbReference>
<name>Q5P4K4_AROAE</name>
<dbReference type="KEGG" id="eba:ebA2904"/>
<feature type="compositionally biased region" description="Low complexity" evidence="1">
    <location>
        <begin position="39"/>
        <end position="56"/>
    </location>
</feature>
<protein>
    <submittedName>
        <fullName evidence="2">Uncharacterized protein</fullName>
    </submittedName>
</protein>